<keyword evidence="1" id="KW-0472">Membrane</keyword>
<dbReference type="AlphaFoldDB" id="A0A848M9B4"/>
<keyword evidence="3" id="KW-1185">Reference proteome</keyword>
<evidence type="ECO:0000313" key="3">
    <source>
        <dbReference type="Proteomes" id="UP000565468"/>
    </source>
</evidence>
<feature type="transmembrane region" description="Helical" evidence="1">
    <location>
        <begin position="41"/>
        <end position="60"/>
    </location>
</feature>
<dbReference type="RefSeq" id="WP_169506559.1">
    <property type="nucleotide sequence ID" value="NZ_JABBPN010000023.1"/>
</dbReference>
<dbReference type="EMBL" id="JABBPN010000023">
    <property type="protein sequence ID" value="NMO97808.1"/>
    <property type="molecule type" value="Genomic_DNA"/>
</dbReference>
<comment type="caution">
    <text evidence="2">The sequence shown here is derived from an EMBL/GenBank/DDBJ whole genome shotgun (WGS) entry which is preliminary data.</text>
</comment>
<feature type="transmembrane region" description="Helical" evidence="1">
    <location>
        <begin position="12"/>
        <end position="29"/>
    </location>
</feature>
<reference evidence="2 3" key="1">
    <citation type="submission" date="2020-04" db="EMBL/GenBank/DDBJ databases">
        <title>Paenibacillus algicola sp. nov., a novel marine bacterium producing alginate lyase.</title>
        <authorList>
            <person name="Huang H."/>
        </authorList>
    </citation>
    <scope>NUCLEOTIDE SEQUENCE [LARGE SCALE GENOMIC DNA]</scope>
    <source>
        <strain evidence="2 3">L7-75</strain>
    </source>
</reference>
<accession>A0A848M9B4</accession>
<organism evidence="2 3">
    <name type="scientific">Paenibacillus lemnae</name>
    <dbReference type="NCBI Taxonomy" id="1330551"/>
    <lineage>
        <taxon>Bacteria</taxon>
        <taxon>Bacillati</taxon>
        <taxon>Bacillota</taxon>
        <taxon>Bacilli</taxon>
        <taxon>Bacillales</taxon>
        <taxon>Paenibacillaceae</taxon>
        <taxon>Paenibacillus</taxon>
    </lineage>
</organism>
<proteinExistence type="predicted"/>
<name>A0A848M9B4_PAELE</name>
<gene>
    <name evidence="2" type="ORF">HII30_18765</name>
</gene>
<protein>
    <submittedName>
        <fullName evidence="2">Uncharacterized protein</fullName>
    </submittedName>
</protein>
<dbReference type="Proteomes" id="UP000565468">
    <property type="component" value="Unassembled WGS sequence"/>
</dbReference>
<evidence type="ECO:0000256" key="1">
    <source>
        <dbReference type="SAM" id="Phobius"/>
    </source>
</evidence>
<keyword evidence="1" id="KW-1133">Transmembrane helix</keyword>
<sequence>MQGNSKKFKQIMTAIAVIGVLGTVIPNLIDSDMPPSEKAVICTAYLIFIPLVTAAIYWVGKKMMKG</sequence>
<keyword evidence="1" id="KW-0812">Transmembrane</keyword>
<evidence type="ECO:0000313" key="2">
    <source>
        <dbReference type="EMBL" id="NMO97808.1"/>
    </source>
</evidence>